<name>A0A9E7NCE9_9EURY</name>
<dbReference type="RefSeq" id="WP_254159067.1">
    <property type="nucleotide sequence ID" value="NZ_CP100355.1"/>
</dbReference>
<evidence type="ECO:0000256" key="1">
    <source>
        <dbReference type="SAM" id="Phobius"/>
    </source>
</evidence>
<sequence>MDKETLPEWAWLFLGLMVAAVVANLASVVLQISTDWRMAIIVTAMAPVLVYVGVWYDPDRQYYWEQSRAKIFGDVGFLVVGTAVGAGIAIALTIDLIGSQFLRDLVSMLVGFLTGWALFWWRNPTLYRPDDDASPR</sequence>
<dbReference type="KEGG" id="sawl:NGM29_03800"/>
<keyword evidence="1" id="KW-0812">Transmembrane</keyword>
<keyword evidence="1" id="KW-0472">Membrane</keyword>
<feature type="transmembrane region" description="Helical" evidence="1">
    <location>
        <begin position="101"/>
        <end position="121"/>
    </location>
</feature>
<dbReference type="EMBL" id="CP100355">
    <property type="protein sequence ID" value="UTF54413.1"/>
    <property type="molecule type" value="Genomic_DNA"/>
</dbReference>
<feature type="transmembrane region" description="Helical" evidence="1">
    <location>
        <begin position="12"/>
        <end position="32"/>
    </location>
</feature>
<accession>A0A9E7NCE9</accession>
<dbReference type="Proteomes" id="UP001056855">
    <property type="component" value="Chromosome"/>
</dbReference>
<feature type="transmembrane region" description="Helical" evidence="1">
    <location>
        <begin position="39"/>
        <end position="56"/>
    </location>
</feature>
<gene>
    <name evidence="2" type="ORF">NGM29_03800</name>
</gene>
<feature type="transmembrane region" description="Helical" evidence="1">
    <location>
        <begin position="76"/>
        <end position="94"/>
    </location>
</feature>
<keyword evidence="3" id="KW-1185">Reference proteome</keyword>
<dbReference type="AlphaFoldDB" id="A0A9E7NCE9"/>
<organism evidence="2 3">
    <name type="scientific">Natronosalvus rutilus</name>
    <dbReference type="NCBI Taxonomy" id="2953753"/>
    <lineage>
        <taxon>Archaea</taxon>
        <taxon>Methanobacteriati</taxon>
        <taxon>Methanobacteriota</taxon>
        <taxon>Stenosarchaea group</taxon>
        <taxon>Halobacteria</taxon>
        <taxon>Halobacteriales</taxon>
        <taxon>Natrialbaceae</taxon>
        <taxon>Natronosalvus</taxon>
    </lineage>
</organism>
<reference evidence="2" key="1">
    <citation type="submission" date="2022-06" db="EMBL/GenBank/DDBJ databases">
        <title>Diverse halophilic archaea isolated from saline environments.</title>
        <authorList>
            <person name="Cui H.-L."/>
        </authorList>
    </citation>
    <scope>NUCLEOTIDE SEQUENCE</scope>
    <source>
        <strain evidence="2">WLHS1</strain>
    </source>
</reference>
<protein>
    <submittedName>
        <fullName evidence="2">Uncharacterized protein</fullName>
    </submittedName>
</protein>
<proteinExistence type="predicted"/>
<evidence type="ECO:0000313" key="2">
    <source>
        <dbReference type="EMBL" id="UTF54413.1"/>
    </source>
</evidence>
<keyword evidence="1" id="KW-1133">Transmembrane helix</keyword>
<evidence type="ECO:0000313" key="3">
    <source>
        <dbReference type="Proteomes" id="UP001056855"/>
    </source>
</evidence>
<dbReference type="GeneID" id="73289140"/>